<keyword evidence="1" id="KW-0812">Transmembrane</keyword>
<name>A0A8S5N1G3_9CAUD</name>
<keyword evidence="1" id="KW-1133">Transmembrane helix</keyword>
<evidence type="ECO:0000313" key="2">
    <source>
        <dbReference type="EMBL" id="DAD88191.1"/>
    </source>
</evidence>
<organism evidence="2">
    <name type="scientific">Siphoviridae sp. ctXQq5</name>
    <dbReference type="NCBI Taxonomy" id="2826368"/>
    <lineage>
        <taxon>Viruses</taxon>
        <taxon>Duplodnaviria</taxon>
        <taxon>Heunggongvirae</taxon>
        <taxon>Uroviricota</taxon>
        <taxon>Caudoviricetes</taxon>
    </lineage>
</organism>
<dbReference type="EMBL" id="BK015037">
    <property type="protein sequence ID" value="DAD88191.1"/>
    <property type="molecule type" value="Genomic_DNA"/>
</dbReference>
<accession>A0A8S5N1G3</accession>
<keyword evidence="1" id="KW-0472">Membrane</keyword>
<sequence>MFFCVPRRGYRILSSNRGKTPRLPFPAPTQAIVLLTEDRAERYSFQLCISSCFLILILALYFCLQSPRSFAFLCCKGKCCRHWLKFWLTFQKKSPPFR</sequence>
<reference evidence="2" key="1">
    <citation type="journal article" date="2021" name="Proc. Natl. Acad. Sci. U.S.A.">
        <title>A Catalog of Tens of Thousands of Viruses from Human Metagenomes Reveals Hidden Associations with Chronic Diseases.</title>
        <authorList>
            <person name="Tisza M.J."/>
            <person name="Buck C.B."/>
        </authorList>
    </citation>
    <scope>NUCLEOTIDE SEQUENCE</scope>
    <source>
        <strain evidence="2">CtXQq5</strain>
    </source>
</reference>
<proteinExistence type="predicted"/>
<evidence type="ECO:0000256" key="1">
    <source>
        <dbReference type="SAM" id="Phobius"/>
    </source>
</evidence>
<protein>
    <submittedName>
        <fullName evidence="2">Uncharacterized protein</fullName>
    </submittedName>
</protein>
<feature type="transmembrane region" description="Helical" evidence="1">
    <location>
        <begin position="43"/>
        <end position="64"/>
    </location>
</feature>